<dbReference type="Gene3D" id="3.40.630.30">
    <property type="match status" value="1"/>
</dbReference>
<sequence length="149" mass="17217">MIQVLRTNSSHQDFINLVAELDKDLAIRDGEDHSFYAQFNTIATIKYVVVLYENNKAVACGAIKHFDTATFEVKRMYVPEAFRKRGFATKVLQELESWSKELQYYYLVLETGLQQPEAIALYKKNGFVIIPNYGQYIGIENSVCFKKEI</sequence>
<dbReference type="RefSeq" id="WP_140996855.1">
    <property type="nucleotide sequence ID" value="NZ_VDCZ01000002.1"/>
</dbReference>
<dbReference type="PROSITE" id="PS51186">
    <property type="entry name" value="GNAT"/>
    <property type="match status" value="1"/>
</dbReference>
<feature type="domain" description="N-acetyltransferase" evidence="3">
    <location>
        <begin position="1"/>
        <end position="149"/>
    </location>
</feature>
<reference evidence="5" key="1">
    <citation type="submission" date="2019-05" db="EMBL/GenBank/DDBJ databases">
        <title>Flavobacterium profundi sp. nov., isolated from a deep-sea seamount.</title>
        <authorList>
            <person name="Zhang D.-C."/>
        </authorList>
    </citation>
    <scope>NUCLEOTIDE SEQUENCE [LARGE SCALE GENOMIC DNA]</scope>
    <source>
        <strain evidence="5">TP390</strain>
    </source>
</reference>
<dbReference type="PANTHER" id="PTHR43877:SF2">
    <property type="entry name" value="AMINOALKYLPHOSPHONATE N-ACETYLTRANSFERASE-RELATED"/>
    <property type="match status" value="1"/>
</dbReference>
<keyword evidence="5" id="KW-1185">Reference proteome</keyword>
<dbReference type="SUPFAM" id="SSF55729">
    <property type="entry name" value="Acyl-CoA N-acyltransferases (Nat)"/>
    <property type="match status" value="1"/>
</dbReference>
<gene>
    <name evidence="4" type="ORF">GOQ30_04725</name>
</gene>
<comment type="caution">
    <text evidence="4">The sequence shown here is derived from an EMBL/GenBank/DDBJ whole genome shotgun (WGS) entry which is preliminary data.</text>
</comment>
<dbReference type="Proteomes" id="UP000431264">
    <property type="component" value="Unassembled WGS sequence"/>
</dbReference>
<dbReference type="PANTHER" id="PTHR43877">
    <property type="entry name" value="AMINOALKYLPHOSPHONATE N-ACETYLTRANSFERASE-RELATED-RELATED"/>
    <property type="match status" value="1"/>
</dbReference>
<proteinExistence type="predicted"/>
<accession>A0A6I4IRT9</accession>
<dbReference type="GO" id="GO:0016747">
    <property type="term" value="F:acyltransferase activity, transferring groups other than amino-acyl groups"/>
    <property type="evidence" value="ECO:0007669"/>
    <property type="project" value="InterPro"/>
</dbReference>
<protein>
    <submittedName>
        <fullName evidence="4">GNAT family N-acetyltransferase</fullName>
    </submittedName>
</protein>
<dbReference type="CDD" id="cd04301">
    <property type="entry name" value="NAT_SF"/>
    <property type="match status" value="1"/>
</dbReference>
<evidence type="ECO:0000313" key="4">
    <source>
        <dbReference type="EMBL" id="MVO08466.1"/>
    </source>
</evidence>
<evidence type="ECO:0000256" key="2">
    <source>
        <dbReference type="ARBA" id="ARBA00023315"/>
    </source>
</evidence>
<dbReference type="InterPro" id="IPR050832">
    <property type="entry name" value="Bact_Acetyltransf"/>
</dbReference>
<dbReference type="Pfam" id="PF00583">
    <property type="entry name" value="Acetyltransf_1"/>
    <property type="match status" value="1"/>
</dbReference>
<evidence type="ECO:0000256" key="1">
    <source>
        <dbReference type="ARBA" id="ARBA00022679"/>
    </source>
</evidence>
<dbReference type="OrthoDB" id="9803233at2"/>
<dbReference type="AlphaFoldDB" id="A0A6I4IRT9"/>
<evidence type="ECO:0000313" key="5">
    <source>
        <dbReference type="Proteomes" id="UP000431264"/>
    </source>
</evidence>
<evidence type="ECO:0000259" key="3">
    <source>
        <dbReference type="PROSITE" id="PS51186"/>
    </source>
</evidence>
<dbReference type="InterPro" id="IPR016181">
    <property type="entry name" value="Acyl_CoA_acyltransferase"/>
</dbReference>
<keyword evidence="1 4" id="KW-0808">Transferase</keyword>
<dbReference type="EMBL" id="WQLW01000002">
    <property type="protein sequence ID" value="MVO08466.1"/>
    <property type="molecule type" value="Genomic_DNA"/>
</dbReference>
<dbReference type="InterPro" id="IPR000182">
    <property type="entry name" value="GNAT_dom"/>
</dbReference>
<keyword evidence="2" id="KW-0012">Acyltransferase</keyword>
<organism evidence="4 5">
    <name type="scientific">Flavobacterium profundi</name>
    <dbReference type="NCBI Taxonomy" id="1774945"/>
    <lineage>
        <taxon>Bacteria</taxon>
        <taxon>Pseudomonadati</taxon>
        <taxon>Bacteroidota</taxon>
        <taxon>Flavobacteriia</taxon>
        <taxon>Flavobacteriales</taxon>
        <taxon>Flavobacteriaceae</taxon>
        <taxon>Flavobacterium</taxon>
    </lineage>
</organism>
<name>A0A6I4IRT9_9FLAO</name>